<organism evidence="10 11">
    <name type="scientific">Polarella glacialis</name>
    <name type="common">Dinoflagellate</name>
    <dbReference type="NCBI Taxonomy" id="89957"/>
    <lineage>
        <taxon>Eukaryota</taxon>
        <taxon>Sar</taxon>
        <taxon>Alveolata</taxon>
        <taxon>Dinophyceae</taxon>
        <taxon>Suessiales</taxon>
        <taxon>Suessiaceae</taxon>
        <taxon>Polarella</taxon>
    </lineage>
</organism>
<dbReference type="Pfam" id="PF02807">
    <property type="entry name" value="ATP-gua_PtransN"/>
    <property type="match status" value="1"/>
</dbReference>
<keyword evidence="5 7" id="KW-0067">ATP-binding</keyword>
<dbReference type="PANTHER" id="PTHR11547:SF38">
    <property type="entry name" value="ARGININE KINASE 1-RELATED"/>
    <property type="match status" value="1"/>
</dbReference>
<evidence type="ECO:0000256" key="3">
    <source>
        <dbReference type="ARBA" id="ARBA00022741"/>
    </source>
</evidence>
<dbReference type="Pfam" id="PF00217">
    <property type="entry name" value="ATP-gua_Ptrans"/>
    <property type="match status" value="2"/>
</dbReference>
<dbReference type="GO" id="GO:0046314">
    <property type="term" value="P:phosphocreatine biosynthetic process"/>
    <property type="evidence" value="ECO:0007669"/>
    <property type="project" value="InterPro"/>
</dbReference>
<evidence type="ECO:0000256" key="6">
    <source>
        <dbReference type="PROSITE-ProRule" id="PRU00842"/>
    </source>
</evidence>
<evidence type="ECO:0000256" key="1">
    <source>
        <dbReference type="ARBA" id="ARBA00006798"/>
    </source>
</evidence>
<dbReference type="GO" id="GO:0005615">
    <property type="term" value="C:extracellular space"/>
    <property type="evidence" value="ECO:0007669"/>
    <property type="project" value="TreeGrafter"/>
</dbReference>
<dbReference type="InterPro" id="IPR000749">
    <property type="entry name" value="ATP-guanido_PTrfase"/>
</dbReference>
<dbReference type="Gene3D" id="1.10.135.10">
    <property type="entry name" value="ATP:guanido phosphotransferase, N-terminal domain"/>
    <property type="match status" value="1"/>
</dbReference>
<evidence type="ECO:0000313" key="11">
    <source>
        <dbReference type="Proteomes" id="UP000626109"/>
    </source>
</evidence>
<dbReference type="PANTHER" id="PTHR11547">
    <property type="entry name" value="ARGININE OR CREATINE KINASE"/>
    <property type="match status" value="1"/>
</dbReference>
<keyword evidence="4 7" id="KW-0418">Kinase</keyword>
<evidence type="ECO:0008006" key="12">
    <source>
        <dbReference type="Google" id="ProtNLM"/>
    </source>
</evidence>
<comment type="similarity">
    <text evidence="1 6">Belongs to the ATP:guanido phosphotransferase family.</text>
</comment>
<feature type="binding site" evidence="7">
    <location>
        <position position="126"/>
    </location>
    <ligand>
        <name>ATP</name>
        <dbReference type="ChEBI" id="CHEBI:30616"/>
    </ligand>
</feature>
<dbReference type="Gene3D" id="3.30.590.10">
    <property type="entry name" value="Glutamine synthetase/guanido kinase, catalytic domain"/>
    <property type="match status" value="2"/>
</dbReference>
<dbReference type="GO" id="GO:0004111">
    <property type="term" value="F:creatine kinase activity"/>
    <property type="evidence" value="ECO:0007669"/>
    <property type="project" value="InterPro"/>
</dbReference>
<dbReference type="SUPFAM" id="SSF48034">
    <property type="entry name" value="Guanido kinase N-terminal domain"/>
    <property type="match status" value="1"/>
</dbReference>
<name>A0A813KY49_POLGL</name>
<evidence type="ECO:0000256" key="5">
    <source>
        <dbReference type="ARBA" id="ARBA00022840"/>
    </source>
</evidence>
<feature type="binding site" evidence="7">
    <location>
        <position position="510"/>
    </location>
    <ligand>
        <name>ATP</name>
        <dbReference type="ChEBI" id="CHEBI:30616"/>
    </ligand>
</feature>
<evidence type="ECO:0000256" key="4">
    <source>
        <dbReference type="ARBA" id="ARBA00022777"/>
    </source>
</evidence>
<gene>
    <name evidence="10" type="ORF">PGLA2088_LOCUS38364</name>
</gene>
<dbReference type="AlphaFoldDB" id="A0A813KY49"/>
<protein>
    <recommendedName>
        <fullName evidence="12">Phosphagen kinase C-terminal domain-containing protein</fullName>
    </recommendedName>
</protein>
<dbReference type="Proteomes" id="UP000626109">
    <property type="component" value="Unassembled WGS sequence"/>
</dbReference>
<feature type="binding site" evidence="7">
    <location>
        <begin position="590"/>
        <end position="595"/>
    </location>
    <ligand>
        <name>ATP</name>
        <dbReference type="ChEBI" id="CHEBI:30616"/>
    </ligand>
</feature>
<comment type="caution">
    <text evidence="10">The sequence shown here is derived from an EMBL/GenBank/DDBJ whole genome shotgun (WGS) entry which is preliminary data.</text>
</comment>
<feature type="domain" description="Phosphagen kinase N-terminal" evidence="8">
    <location>
        <begin position="277"/>
        <end position="367"/>
    </location>
</feature>
<feature type="binding site" evidence="7">
    <location>
        <begin position="212"/>
        <end position="217"/>
    </location>
    <ligand>
        <name>ATP</name>
        <dbReference type="ChEBI" id="CHEBI:30616"/>
    </ligand>
</feature>
<evidence type="ECO:0000256" key="2">
    <source>
        <dbReference type="ARBA" id="ARBA00022679"/>
    </source>
</evidence>
<evidence type="ECO:0000256" key="7">
    <source>
        <dbReference type="PROSITE-ProRule" id="PRU00843"/>
    </source>
</evidence>
<feature type="binding site" evidence="7">
    <location>
        <begin position="567"/>
        <end position="571"/>
    </location>
    <ligand>
        <name>ATP</name>
        <dbReference type="ChEBI" id="CHEBI:30616"/>
    </ligand>
</feature>
<dbReference type="InterPro" id="IPR022414">
    <property type="entry name" value="ATP-guanido_PTrfase_cat"/>
</dbReference>
<proteinExistence type="inferred from homology"/>
<dbReference type="InterPro" id="IPR022413">
    <property type="entry name" value="ATP-guanido_PTrfase_N"/>
</dbReference>
<feature type="binding site" evidence="7">
    <location>
        <begin position="182"/>
        <end position="186"/>
    </location>
    <ligand>
        <name>ATP</name>
        <dbReference type="ChEBI" id="CHEBI:30616"/>
    </ligand>
</feature>
<comment type="caution">
    <text evidence="7">Lacks conserved residue(s) required for the propagation of feature annotation.</text>
</comment>
<evidence type="ECO:0000259" key="9">
    <source>
        <dbReference type="PROSITE" id="PS51510"/>
    </source>
</evidence>
<dbReference type="PROSITE" id="PS51509">
    <property type="entry name" value="PHOSPHAGEN_KINASE_N"/>
    <property type="match status" value="1"/>
</dbReference>
<keyword evidence="3 7" id="KW-0547">Nucleotide-binding</keyword>
<feature type="domain" description="Phosphagen kinase C-terminal" evidence="9">
    <location>
        <begin position="7"/>
        <end position="254"/>
    </location>
</feature>
<accession>A0A813KY49</accession>
<feature type="binding site" evidence="7">
    <location>
        <begin position="387"/>
        <end position="391"/>
    </location>
    <ligand>
        <name>ATP</name>
        <dbReference type="ChEBI" id="CHEBI:30616"/>
    </ligand>
</feature>
<feature type="binding site" evidence="7">
    <location>
        <begin position="10"/>
        <end position="14"/>
    </location>
    <ligand>
        <name>ATP</name>
        <dbReference type="ChEBI" id="CHEBI:30616"/>
    </ligand>
</feature>
<dbReference type="SUPFAM" id="SSF55931">
    <property type="entry name" value="Glutamine synthetase/guanido kinase"/>
    <property type="match status" value="2"/>
</dbReference>
<dbReference type="PROSITE" id="PS51510">
    <property type="entry name" value="PHOSPHAGEN_KINASE_C"/>
    <property type="match status" value="2"/>
</dbReference>
<feature type="domain" description="Phosphagen kinase C-terminal" evidence="9">
    <location>
        <begin position="384"/>
        <end position="637"/>
    </location>
</feature>
<reference evidence="10" key="1">
    <citation type="submission" date="2021-02" db="EMBL/GenBank/DDBJ databases">
        <authorList>
            <person name="Dougan E. K."/>
            <person name="Rhodes N."/>
            <person name="Thang M."/>
            <person name="Chan C."/>
        </authorList>
    </citation>
    <scope>NUCLEOTIDE SEQUENCE</scope>
</reference>
<sequence length="655" mass="70177">MDSTGRYAVYTTIESRRNIKGVRLPPCCSQAERREVERVLVASSAASDLRGAYLPLRGSQSCEICPGGMTSHQEERLRSAEMLFSEPDSLLKLSAGLGLQWPDARGVFVGSSQGLYVWCNEEDHLRFCARGQGSDVKQLWQTVTAAMGAVEESAKTVGRSFCSSNHFGFTTSCPSRLGSALRVTITLKIPLLAKAVDLSALCRSLGLHCGSETVLGHSSVWQVSSGDCLGVSECDLLNTTMSGCRRLVVLEQLLEQGEGIFDAMPGLGDELPPSLMPVTGRCPPRLPDIGSRKTLAAAALRADPGLYKRLRTLSTSGGANIGTCIRPTVDSWAVGGASVCTGLVVGEQECLDTFRDLFDAVLALLPKAPALLHLEEMEADEDRACVWVRAELRRNLQGLKLAPCCGVDERREAERLLVGAMLQAEATPEGGQYLPLASSLSYAPRPHGMEEDEQRRLCAEGLVFSAPTDSRSLAAGIGRSWPDARGAFLVPSMADAEQLLAWINEEDHLRLKWTSTGSDLRAALSQVSRVAEALEAVLHRTSSGGFARHDSLGYVTVDAQHLGAGVQLTAGMGLNHLSGRPDFASLCAALGVQTAPAKVGGAHVEVSNCPAPHLSGDELADRMLRSCRILAHFETALEQGRCVDDQLRLILSQSC</sequence>
<evidence type="ECO:0000259" key="8">
    <source>
        <dbReference type="PROSITE" id="PS51509"/>
    </source>
</evidence>
<keyword evidence="2 7" id="KW-0808">Transferase</keyword>
<dbReference type="GO" id="GO:0005524">
    <property type="term" value="F:ATP binding"/>
    <property type="evidence" value="ECO:0007669"/>
    <property type="project" value="UniProtKB-UniRule"/>
</dbReference>
<dbReference type="InterPro" id="IPR014746">
    <property type="entry name" value="Gln_synth/guanido_kin_cat_dom"/>
</dbReference>
<dbReference type="EMBL" id="CAJNNW010032727">
    <property type="protein sequence ID" value="CAE8715134.1"/>
    <property type="molecule type" value="Genomic_DNA"/>
</dbReference>
<dbReference type="InterPro" id="IPR036802">
    <property type="entry name" value="ATP-guanido_PTrfase_N_sf"/>
</dbReference>
<evidence type="ECO:0000313" key="10">
    <source>
        <dbReference type="EMBL" id="CAE8715134.1"/>
    </source>
</evidence>